<dbReference type="Proteomes" id="UP000887579">
    <property type="component" value="Unplaced"/>
</dbReference>
<protein>
    <submittedName>
        <fullName evidence="2">Uncharacterized protein</fullName>
    </submittedName>
</protein>
<evidence type="ECO:0000313" key="1">
    <source>
        <dbReference type="Proteomes" id="UP000887579"/>
    </source>
</evidence>
<organism evidence="1 2">
    <name type="scientific">Panagrolaimus sp. ES5</name>
    <dbReference type="NCBI Taxonomy" id="591445"/>
    <lineage>
        <taxon>Eukaryota</taxon>
        <taxon>Metazoa</taxon>
        <taxon>Ecdysozoa</taxon>
        <taxon>Nematoda</taxon>
        <taxon>Chromadorea</taxon>
        <taxon>Rhabditida</taxon>
        <taxon>Tylenchina</taxon>
        <taxon>Panagrolaimomorpha</taxon>
        <taxon>Panagrolaimoidea</taxon>
        <taxon>Panagrolaimidae</taxon>
        <taxon>Panagrolaimus</taxon>
    </lineage>
</organism>
<reference evidence="2" key="1">
    <citation type="submission" date="2022-11" db="UniProtKB">
        <authorList>
            <consortium name="WormBaseParasite"/>
        </authorList>
    </citation>
    <scope>IDENTIFICATION</scope>
</reference>
<evidence type="ECO:0000313" key="2">
    <source>
        <dbReference type="WBParaSite" id="ES5_v2.g14815.t1"/>
    </source>
</evidence>
<name>A0AC34FD87_9BILA</name>
<accession>A0AC34FD87</accession>
<proteinExistence type="predicted"/>
<dbReference type="WBParaSite" id="ES5_v2.g14815.t1">
    <property type="protein sequence ID" value="ES5_v2.g14815.t1"/>
    <property type="gene ID" value="ES5_v2.g14815"/>
</dbReference>
<sequence length="68" mass="7177">MASSTVFLIALICVIFSLAMAGSFSHSHSHEWRRGGFGYGGYPGGYGYGGNPYGGYGGVGSWPYFGKK</sequence>